<organism evidence="2 3">
    <name type="scientific">Prevotella amnii DNF00058</name>
    <dbReference type="NCBI Taxonomy" id="1401066"/>
    <lineage>
        <taxon>Bacteria</taxon>
        <taxon>Pseudomonadati</taxon>
        <taxon>Bacteroidota</taxon>
        <taxon>Bacteroidia</taxon>
        <taxon>Bacteroidales</taxon>
        <taxon>Prevotellaceae</taxon>
        <taxon>Prevotella</taxon>
    </lineage>
</organism>
<dbReference type="Proteomes" id="UP000029614">
    <property type="component" value="Unassembled WGS sequence"/>
</dbReference>
<gene>
    <name evidence="2" type="ORF">HMPREF9302_02000</name>
</gene>
<comment type="caution">
    <text evidence="2">The sequence shown here is derived from an EMBL/GenBank/DDBJ whole genome shotgun (WGS) entry which is preliminary data.</text>
</comment>
<feature type="signal peptide" evidence="1">
    <location>
        <begin position="1"/>
        <end position="19"/>
    </location>
</feature>
<dbReference type="AlphaFoldDB" id="A0A096CDE1"/>
<evidence type="ECO:0000313" key="3">
    <source>
        <dbReference type="Proteomes" id="UP000029614"/>
    </source>
</evidence>
<evidence type="ECO:0000313" key="2">
    <source>
        <dbReference type="EMBL" id="KGF52937.1"/>
    </source>
</evidence>
<dbReference type="EMBL" id="JRNU01000005">
    <property type="protein sequence ID" value="KGF52937.1"/>
    <property type="molecule type" value="Genomic_DNA"/>
</dbReference>
<dbReference type="RefSeq" id="WP_036854228.1">
    <property type="nucleotide sequence ID" value="NZ_JRNU01000005.1"/>
</dbReference>
<protein>
    <submittedName>
        <fullName evidence="2">Uncharacterized protein</fullName>
    </submittedName>
</protein>
<reference evidence="2 3" key="1">
    <citation type="submission" date="2014-07" db="EMBL/GenBank/DDBJ databases">
        <authorList>
            <person name="McCorrison J."/>
            <person name="Sanka R."/>
            <person name="Torralba M."/>
            <person name="Gillis M."/>
            <person name="Haft D.H."/>
            <person name="Methe B."/>
            <person name="Sutton G."/>
            <person name="Nelson K.E."/>
        </authorList>
    </citation>
    <scope>NUCLEOTIDE SEQUENCE [LARGE SCALE GENOMIC DNA]</scope>
    <source>
        <strain evidence="2 3">DNF00058</strain>
    </source>
</reference>
<evidence type="ECO:0000256" key="1">
    <source>
        <dbReference type="SAM" id="SignalP"/>
    </source>
</evidence>
<keyword evidence="3" id="KW-1185">Reference proteome</keyword>
<proteinExistence type="predicted"/>
<feature type="chain" id="PRO_5001925289" evidence="1">
    <location>
        <begin position="20"/>
        <end position="176"/>
    </location>
</feature>
<keyword evidence="1" id="KW-0732">Signal</keyword>
<accession>A0A096CDE1</accession>
<name>A0A096CDE1_9BACT</name>
<sequence length="176" mass="19984">MKNFFMTMCLLLCSIVAMASNPLKAIEGKKNLTTIMSSKGKALIVFDWSEAKYDKDKDLKEKLGNDYDFVLSDCEKSFIKGFNGKSKKIKLAEDASEATYKFILKVTCIDRYFSVMSFVPKHEAKMWGSLEIVDVKTKESLVKITIDEAEDGKDLVPRECFGKTFFNLAERVAKLK</sequence>